<dbReference type="AlphaFoldDB" id="A0A2R5ENV8"/>
<keyword evidence="7" id="KW-1185">Reference proteome</keyword>
<feature type="DNA-binding region" description="H-T-H motif" evidence="4">
    <location>
        <begin position="32"/>
        <end position="51"/>
    </location>
</feature>
<reference evidence="6 7" key="1">
    <citation type="submission" date="2017-08" db="EMBL/GenBank/DDBJ databases">
        <title>Substantial Increase in Enzyme Production by Combined Drug-Resistance Mutations in Paenibacillus agaridevorans.</title>
        <authorList>
            <person name="Tanaka Y."/>
            <person name="Funane K."/>
            <person name="Hosaka T."/>
            <person name="Shiwa Y."/>
            <person name="Fujita N."/>
            <person name="Miyazaki T."/>
            <person name="Yoshikawa H."/>
            <person name="Murakami K."/>
            <person name="Kasahara K."/>
            <person name="Inaoka T."/>
            <person name="Hiraga Y."/>
            <person name="Ochi K."/>
        </authorList>
    </citation>
    <scope>NUCLEOTIDE SEQUENCE [LARGE SCALE GENOMIC DNA]</scope>
    <source>
        <strain evidence="6 7">T-3040</strain>
    </source>
</reference>
<dbReference type="PRINTS" id="PR00455">
    <property type="entry name" value="HTHTETR"/>
</dbReference>
<gene>
    <name evidence="6" type="ORF">PAT3040_02829</name>
</gene>
<accession>A0A2R5ENV8</accession>
<evidence type="ECO:0000256" key="2">
    <source>
        <dbReference type="ARBA" id="ARBA00023125"/>
    </source>
</evidence>
<evidence type="ECO:0000259" key="5">
    <source>
        <dbReference type="PROSITE" id="PS50977"/>
    </source>
</evidence>
<proteinExistence type="predicted"/>
<dbReference type="Gene3D" id="1.10.357.10">
    <property type="entry name" value="Tetracycline Repressor, domain 2"/>
    <property type="match status" value="1"/>
</dbReference>
<comment type="caution">
    <text evidence="6">The sequence shown here is derived from an EMBL/GenBank/DDBJ whole genome shotgun (WGS) entry which is preliminary data.</text>
</comment>
<evidence type="ECO:0000313" key="6">
    <source>
        <dbReference type="EMBL" id="GBG08257.1"/>
    </source>
</evidence>
<dbReference type="GO" id="GO:0003677">
    <property type="term" value="F:DNA binding"/>
    <property type="evidence" value="ECO:0007669"/>
    <property type="project" value="UniProtKB-UniRule"/>
</dbReference>
<evidence type="ECO:0000256" key="3">
    <source>
        <dbReference type="ARBA" id="ARBA00023163"/>
    </source>
</evidence>
<dbReference type="SUPFAM" id="SSF46689">
    <property type="entry name" value="Homeodomain-like"/>
    <property type="match status" value="1"/>
</dbReference>
<dbReference type="EMBL" id="BDQX01000163">
    <property type="protein sequence ID" value="GBG08257.1"/>
    <property type="molecule type" value="Genomic_DNA"/>
</dbReference>
<protein>
    <submittedName>
        <fullName evidence="6">TetR family transcriptional regulator</fullName>
    </submittedName>
</protein>
<keyword evidence="2 4" id="KW-0238">DNA-binding</keyword>
<dbReference type="Pfam" id="PF21351">
    <property type="entry name" value="TetR_C_41"/>
    <property type="match status" value="1"/>
</dbReference>
<keyword evidence="3" id="KW-0804">Transcription</keyword>
<sequence>MRRTKEHSQETADKLLDIARIRFTEHGYAKASLEEIVAEAGMTRGALYHHYGNKLGLFKAVVSAVQAELGEKVEREASRSDDPLEQLILGCKAFVEAAVSPSALRILLLDGPAVLGWETWRRLDEENAMRHLREQLEILQEHGYYSGLSPAAMTRFLSGALNESALWIAERPNEPEALEETMAVILHMLKRR</sequence>
<evidence type="ECO:0000313" key="7">
    <source>
        <dbReference type="Proteomes" id="UP000245202"/>
    </source>
</evidence>
<dbReference type="PROSITE" id="PS50977">
    <property type="entry name" value="HTH_TETR_2"/>
    <property type="match status" value="1"/>
</dbReference>
<dbReference type="PANTHER" id="PTHR47506">
    <property type="entry name" value="TRANSCRIPTIONAL REGULATORY PROTEIN"/>
    <property type="match status" value="1"/>
</dbReference>
<organism evidence="6 7">
    <name type="scientific">Paenibacillus agaridevorans</name>
    <dbReference type="NCBI Taxonomy" id="171404"/>
    <lineage>
        <taxon>Bacteria</taxon>
        <taxon>Bacillati</taxon>
        <taxon>Bacillota</taxon>
        <taxon>Bacilli</taxon>
        <taxon>Bacillales</taxon>
        <taxon>Paenibacillaceae</taxon>
        <taxon>Paenibacillus</taxon>
    </lineage>
</organism>
<dbReference type="PANTHER" id="PTHR47506:SF6">
    <property type="entry name" value="HTH-TYPE TRANSCRIPTIONAL REPRESSOR NEMR"/>
    <property type="match status" value="1"/>
</dbReference>
<dbReference type="Pfam" id="PF00440">
    <property type="entry name" value="TetR_N"/>
    <property type="match status" value="1"/>
</dbReference>
<evidence type="ECO:0000256" key="4">
    <source>
        <dbReference type="PROSITE-ProRule" id="PRU00335"/>
    </source>
</evidence>
<keyword evidence="1" id="KW-0805">Transcription regulation</keyword>
<evidence type="ECO:0000256" key="1">
    <source>
        <dbReference type="ARBA" id="ARBA00023015"/>
    </source>
</evidence>
<feature type="domain" description="HTH tetR-type" evidence="5">
    <location>
        <begin position="9"/>
        <end position="69"/>
    </location>
</feature>
<dbReference type="RefSeq" id="WP_108993240.1">
    <property type="nucleotide sequence ID" value="NZ_BDQX01000163.1"/>
</dbReference>
<dbReference type="InterPro" id="IPR009057">
    <property type="entry name" value="Homeodomain-like_sf"/>
</dbReference>
<name>A0A2R5ENV8_9BACL</name>
<dbReference type="InterPro" id="IPR001647">
    <property type="entry name" value="HTH_TetR"/>
</dbReference>
<dbReference type="InterPro" id="IPR049484">
    <property type="entry name" value="Rv0078-like_C"/>
</dbReference>
<dbReference type="Proteomes" id="UP000245202">
    <property type="component" value="Unassembled WGS sequence"/>
</dbReference>